<evidence type="ECO:0000259" key="4">
    <source>
        <dbReference type="Pfam" id="PF00089"/>
    </source>
</evidence>
<dbReference type="AlphaFoldDB" id="A0AAD9R1K5"/>
<dbReference type="InterPro" id="IPR018114">
    <property type="entry name" value="TRYPSIN_HIS"/>
</dbReference>
<reference evidence="5" key="2">
    <citation type="journal article" date="2023" name="Science">
        <title>Genomic signatures of disease resistance in endangered staghorn corals.</title>
        <authorList>
            <person name="Vollmer S.V."/>
            <person name="Selwyn J.D."/>
            <person name="Despard B.A."/>
            <person name="Roesel C.L."/>
        </authorList>
    </citation>
    <scope>NUCLEOTIDE SEQUENCE</scope>
    <source>
        <strain evidence="5">K2</strain>
    </source>
</reference>
<proteinExistence type="inferred from homology"/>
<keyword evidence="5" id="KW-0645">Protease</keyword>
<protein>
    <submittedName>
        <fullName evidence="5">Serine protease 23</fullName>
    </submittedName>
</protein>
<name>A0AAD9R1K5_ACRCE</name>
<keyword evidence="5" id="KW-0378">Hydrolase</keyword>
<comment type="caution">
    <text evidence="5">The sequence shown here is derived from an EMBL/GenBank/DDBJ whole genome shotgun (WGS) entry which is preliminary data.</text>
</comment>
<dbReference type="PANTHER" id="PTHR15462:SF8">
    <property type="entry name" value="SERINE PROTEASE"/>
    <property type="match status" value="1"/>
</dbReference>
<dbReference type="InterPro" id="IPR043504">
    <property type="entry name" value="Peptidase_S1_PA_chymotrypsin"/>
</dbReference>
<feature type="signal peptide" evidence="3">
    <location>
        <begin position="1"/>
        <end position="24"/>
    </location>
</feature>
<accession>A0AAD9R1K5</accession>
<dbReference type="EMBL" id="JARQWQ010000006">
    <property type="protein sequence ID" value="KAK2571105.1"/>
    <property type="molecule type" value="Genomic_DNA"/>
</dbReference>
<evidence type="ECO:0000256" key="2">
    <source>
        <dbReference type="ARBA" id="ARBA00022729"/>
    </source>
</evidence>
<evidence type="ECO:0000256" key="1">
    <source>
        <dbReference type="ARBA" id="ARBA00007664"/>
    </source>
</evidence>
<comment type="similarity">
    <text evidence="1">Belongs to the peptidase S1 family.</text>
</comment>
<gene>
    <name evidence="5" type="ORF">P5673_003664</name>
</gene>
<evidence type="ECO:0000256" key="3">
    <source>
        <dbReference type="SAM" id="SignalP"/>
    </source>
</evidence>
<dbReference type="SUPFAM" id="SSF50494">
    <property type="entry name" value="Trypsin-like serine proteases"/>
    <property type="match status" value="1"/>
</dbReference>
<dbReference type="Gene3D" id="2.40.10.10">
    <property type="entry name" value="Trypsin-like serine proteases"/>
    <property type="match status" value="2"/>
</dbReference>
<feature type="domain" description="Peptidase S1" evidence="4">
    <location>
        <begin position="54"/>
        <end position="181"/>
    </location>
</feature>
<feature type="chain" id="PRO_5042172343" evidence="3">
    <location>
        <begin position="25"/>
        <end position="275"/>
    </location>
</feature>
<organism evidence="5 6">
    <name type="scientific">Acropora cervicornis</name>
    <name type="common">Staghorn coral</name>
    <dbReference type="NCBI Taxonomy" id="6130"/>
    <lineage>
        <taxon>Eukaryota</taxon>
        <taxon>Metazoa</taxon>
        <taxon>Cnidaria</taxon>
        <taxon>Anthozoa</taxon>
        <taxon>Hexacorallia</taxon>
        <taxon>Scleractinia</taxon>
        <taxon>Astrocoeniina</taxon>
        <taxon>Acroporidae</taxon>
        <taxon>Acropora</taxon>
    </lineage>
</organism>
<dbReference type="InterPro" id="IPR050966">
    <property type="entry name" value="Glutamyl_endopeptidase"/>
</dbReference>
<dbReference type="PANTHER" id="PTHR15462">
    <property type="entry name" value="SERINE PROTEASE"/>
    <property type="match status" value="1"/>
</dbReference>
<dbReference type="InterPro" id="IPR001254">
    <property type="entry name" value="Trypsin_dom"/>
</dbReference>
<dbReference type="GO" id="GO:0006508">
    <property type="term" value="P:proteolysis"/>
    <property type="evidence" value="ECO:0007669"/>
    <property type="project" value="UniProtKB-KW"/>
</dbReference>
<dbReference type="Pfam" id="PF00089">
    <property type="entry name" value="Trypsin"/>
    <property type="match status" value="1"/>
</dbReference>
<keyword evidence="2 3" id="KW-0732">Signal</keyword>
<dbReference type="PROSITE" id="PS00134">
    <property type="entry name" value="TRYPSIN_HIS"/>
    <property type="match status" value="1"/>
</dbReference>
<dbReference type="Proteomes" id="UP001249851">
    <property type="component" value="Unassembled WGS sequence"/>
</dbReference>
<dbReference type="GO" id="GO:0004252">
    <property type="term" value="F:serine-type endopeptidase activity"/>
    <property type="evidence" value="ECO:0007669"/>
    <property type="project" value="InterPro"/>
</dbReference>
<reference evidence="5" key="1">
    <citation type="journal article" date="2023" name="G3 (Bethesda)">
        <title>Whole genome assembly and annotation of the endangered Caribbean coral Acropora cervicornis.</title>
        <authorList>
            <person name="Selwyn J.D."/>
            <person name="Vollmer S.V."/>
        </authorList>
    </citation>
    <scope>NUCLEOTIDE SEQUENCE</scope>
    <source>
        <strain evidence="5">K2</strain>
    </source>
</reference>
<dbReference type="InterPro" id="IPR009003">
    <property type="entry name" value="Peptidase_S1_PA"/>
</dbReference>
<evidence type="ECO:0000313" key="5">
    <source>
        <dbReference type="EMBL" id="KAK2571105.1"/>
    </source>
</evidence>
<evidence type="ECO:0000313" key="6">
    <source>
        <dbReference type="Proteomes" id="UP001249851"/>
    </source>
</evidence>
<keyword evidence="6" id="KW-1185">Reference proteome</keyword>
<sequence>MLALPVLSVCVLAIEICSVVEVHADGIIGARSPCKYRRDLSQFSKRFHIPNEIASQKFPFSTAVKLDSGCTGVTVTERHVITAAHCVTSNGVTGGTIDKKVHVGFLTLSGNFDWVPVKRIFVPKEWMKRVHPFIKDDFALLVLHKRHKRPFLGPVAVNASSVVETSSNVYFSAFDDAETPQNLMYRVCKAKGVSYGLLYQECSTENGASGAGVYMQVYDLIQNKWDRVLVGIQNTRYRKALSSKKLSVTLWFSKKIIDVLCSWTANSRYSLCTNE</sequence>